<dbReference type="GO" id="GO:0005524">
    <property type="term" value="F:ATP binding"/>
    <property type="evidence" value="ECO:0007669"/>
    <property type="project" value="UniProtKB-UniRule"/>
</dbReference>
<evidence type="ECO:0000256" key="8">
    <source>
        <dbReference type="ARBA" id="ARBA00048988"/>
    </source>
</evidence>
<protein>
    <recommendedName>
        <fullName evidence="7">DNA 3'-5' helicase</fullName>
        <ecNumber evidence="7">5.6.2.4</ecNumber>
    </recommendedName>
</protein>
<evidence type="ECO:0000256" key="7">
    <source>
        <dbReference type="ARBA" id="ARBA00034808"/>
    </source>
</evidence>
<dbReference type="PROSITE" id="PS51198">
    <property type="entry name" value="UVRD_HELICASE_ATP_BIND"/>
    <property type="match status" value="1"/>
</dbReference>
<dbReference type="InterPro" id="IPR011335">
    <property type="entry name" value="Restrct_endonuc-II-like"/>
</dbReference>
<evidence type="ECO:0000256" key="3">
    <source>
        <dbReference type="ARBA" id="ARBA00022806"/>
    </source>
</evidence>
<dbReference type="GO" id="GO:0005829">
    <property type="term" value="C:cytosol"/>
    <property type="evidence" value="ECO:0007669"/>
    <property type="project" value="TreeGrafter"/>
</dbReference>
<dbReference type="InterPro" id="IPR014016">
    <property type="entry name" value="UvrD-like_ATP-bd"/>
</dbReference>
<dbReference type="InterPro" id="IPR000212">
    <property type="entry name" value="DNA_helicase_UvrD/REP"/>
</dbReference>
<evidence type="ECO:0000256" key="4">
    <source>
        <dbReference type="ARBA" id="ARBA00022840"/>
    </source>
</evidence>
<dbReference type="Pfam" id="PF13361">
    <property type="entry name" value="UvrD_C"/>
    <property type="match status" value="2"/>
</dbReference>
<keyword evidence="12" id="KW-1185">Reference proteome</keyword>
<dbReference type="Gene3D" id="3.40.50.300">
    <property type="entry name" value="P-loop containing nucleotide triphosphate hydrolases"/>
    <property type="match status" value="4"/>
</dbReference>
<keyword evidence="4 9" id="KW-0067">ATP-binding</keyword>
<organism evidence="11 12">
    <name type="scientific">Helicobacter winghamensis</name>
    <dbReference type="NCBI Taxonomy" id="157268"/>
    <lineage>
        <taxon>Bacteria</taxon>
        <taxon>Pseudomonadati</taxon>
        <taxon>Campylobacterota</taxon>
        <taxon>Epsilonproteobacteria</taxon>
        <taxon>Campylobacterales</taxon>
        <taxon>Helicobacteraceae</taxon>
        <taxon>Helicobacter</taxon>
    </lineage>
</organism>
<feature type="binding site" evidence="9">
    <location>
        <begin position="10"/>
        <end position="17"/>
    </location>
    <ligand>
        <name>ATP</name>
        <dbReference type="ChEBI" id="CHEBI:30616"/>
    </ligand>
</feature>
<dbReference type="Pfam" id="PF00580">
    <property type="entry name" value="UvrD-helicase"/>
    <property type="match status" value="1"/>
</dbReference>
<dbReference type="SUPFAM" id="SSF52980">
    <property type="entry name" value="Restriction endonuclease-like"/>
    <property type="match status" value="1"/>
</dbReference>
<dbReference type="EC" id="5.6.2.4" evidence="7"/>
<dbReference type="PANTHER" id="PTHR11070">
    <property type="entry name" value="UVRD / RECB / PCRA DNA HELICASE FAMILY MEMBER"/>
    <property type="match status" value="1"/>
</dbReference>
<dbReference type="GO" id="GO:0043138">
    <property type="term" value="F:3'-5' DNA helicase activity"/>
    <property type="evidence" value="ECO:0007669"/>
    <property type="project" value="UniProtKB-EC"/>
</dbReference>
<name>A0A2N3PKE0_9HELI</name>
<evidence type="ECO:0000313" key="11">
    <source>
        <dbReference type="EMBL" id="PKT81866.1"/>
    </source>
</evidence>
<evidence type="ECO:0000313" key="12">
    <source>
        <dbReference type="Proteomes" id="UP000233350"/>
    </source>
</evidence>
<accession>A0A2N3PKE0</accession>
<evidence type="ECO:0000256" key="5">
    <source>
        <dbReference type="ARBA" id="ARBA00023235"/>
    </source>
</evidence>
<gene>
    <name evidence="11" type="ORF">BCM31_01390</name>
</gene>
<dbReference type="STRING" id="556267.HWAG_00701"/>
<dbReference type="RefSeq" id="WP_101313002.1">
    <property type="nucleotide sequence ID" value="NZ_CP063529.1"/>
</dbReference>
<dbReference type="Proteomes" id="UP000233350">
    <property type="component" value="Unassembled WGS sequence"/>
</dbReference>
<keyword evidence="2 9" id="KW-0378">Hydrolase</keyword>
<evidence type="ECO:0000256" key="2">
    <source>
        <dbReference type="ARBA" id="ARBA00022801"/>
    </source>
</evidence>
<dbReference type="SUPFAM" id="SSF52540">
    <property type="entry name" value="P-loop containing nucleoside triphosphate hydrolases"/>
    <property type="match status" value="1"/>
</dbReference>
<dbReference type="InterPro" id="IPR027417">
    <property type="entry name" value="P-loop_NTPase"/>
</dbReference>
<reference evidence="11 12" key="1">
    <citation type="submission" date="2016-07" db="EMBL/GenBank/DDBJ databases">
        <title>Detection of Helicobacter winghamensis from caecal content of red fox (Vulpes vulpes).</title>
        <authorList>
            <person name="Zanoni R.G."/>
            <person name="Florio D."/>
            <person name="Caffara M."/>
            <person name="Renzi M."/>
            <person name="Parisi A."/>
            <person name="Pasquali F."/>
            <person name="Manfreda G."/>
        </authorList>
    </citation>
    <scope>NUCLEOTIDE SEQUENCE [LARGE SCALE GENOMIC DNA]</scope>
    <source>
        <strain evidence="11 12">295_13</strain>
    </source>
</reference>
<proteinExistence type="predicted"/>
<dbReference type="OrthoDB" id="9810135at2"/>
<dbReference type="InterPro" id="IPR014017">
    <property type="entry name" value="DNA_helicase_UvrD-like_C"/>
</dbReference>
<evidence type="ECO:0000259" key="10">
    <source>
        <dbReference type="PROSITE" id="PS51198"/>
    </source>
</evidence>
<dbReference type="GO" id="GO:0000725">
    <property type="term" value="P:recombinational repair"/>
    <property type="evidence" value="ECO:0007669"/>
    <property type="project" value="TreeGrafter"/>
</dbReference>
<dbReference type="GO" id="GO:0003677">
    <property type="term" value="F:DNA binding"/>
    <property type="evidence" value="ECO:0007669"/>
    <property type="project" value="InterPro"/>
</dbReference>
<keyword evidence="5" id="KW-0413">Isomerase</keyword>
<evidence type="ECO:0000256" key="1">
    <source>
        <dbReference type="ARBA" id="ARBA00022741"/>
    </source>
</evidence>
<evidence type="ECO:0000256" key="6">
    <source>
        <dbReference type="ARBA" id="ARBA00034617"/>
    </source>
</evidence>
<sequence length="925" mass="107400">MEYPLLSLSASAGSGKTYELTRRYLSLLMQGAKPSNILTLTFTKKAAKEMEERILHNLKELYYNKNNRDYIKEFELISINKTLQEPDWKNIENKINSVYHEFLRQDLKITTIDAFFQKILKNFCWYVGVEYDFELQEEDLDSICEIFLQNLDNSTFNNLLNLCFGEQQNLDSILELCVFLDAFKESLDKTLFTKAIMQTTINYEMESLKYIQKLQETYFNFYGKKTDKLDCNSFQELLKKGKTWLTKATLQEYRGFSKIPFNQSDFEQLKQCVIYALKQRESKYLDALFAIFQSYLIAKEQFYKNNNTLSFNAVTSKVHTLLKEGLVSKDFLYFRLDSTLSHILIDEFQDTSILQYSILKPLIDEIKAGVGQKNFTRSFFYVGDIKQSIYRFRGGNPELFKIASSGMQQLNLKHNYRSSISVVEFVNQTFKKVIENFIPQTPKSSSKGFVSVKSYEKDTLYQGVLETLQKLKAKGIKEDSIAILVFDNKAVVELSQLLQEQDYKVVIDTSAKLVNHNEVRAILEFLNFIITQNNLHKNAFFMLLGLKMDSAFETFVQSIQGFKAPAQMILKIMEHYNIASLSAKKFLESTLEYHSLMELLENIEKKSLDIVSSDISGIRIMTIHKSKGLEFENVLIVDKSNHNNARRSKIFFEFDENGVDIKHIFQYSNPVRQNLDFTYANALTKEKVLETKDLKHQLYVALTRAKDTMHILKLSEQGAFVDLSLEDSTYGVLQVKSQSEISTQNNASFYHITKEKPSLENQGRQRDIHTSTSPQYESNLKGIYYGIALHFAMEQKLKLQLNDALLLEILNNKVGFYLDFKELEKIVARCNLILKNQNFIEIITKGKVKCEVPFLSNGREKRLDLLIEGENSAWIVDYKSGKQDDSHVEQVRDYMESVQQMLHKKTYGYVFYTQEAQEGKLIEIT</sequence>
<comment type="catalytic activity">
    <reaction evidence="6">
        <text>Couples ATP hydrolysis with the unwinding of duplex DNA by translocating in the 3'-5' direction.</text>
        <dbReference type="EC" id="5.6.2.4"/>
    </reaction>
</comment>
<dbReference type="NCBIfam" id="NF010485">
    <property type="entry name" value="PRK13909.1-2"/>
    <property type="match status" value="1"/>
</dbReference>
<dbReference type="EMBL" id="MBPK01000011">
    <property type="protein sequence ID" value="PKT81866.1"/>
    <property type="molecule type" value="Genomic_DNA"/>
</dbReference>
<evidence type="ECO:0000256" key="9">
    <source>
        <dbReference type="PROSITE-ProRule" id="PRU00560"/>
    </source>
</evidence>
<dbReference type="Gene3D" id="3.40.1350.10">
    <property type="match status" value="1"/>
</dbReference>
<dbReference type="GO" id="GO:0016787">
    <property type="term" value="F:hydrolase activity"/>
    <property type="evidence" value="ECO:0007669"/>
    <property type="project" value="UniProtKB-UniRule"/>
</dbReference>
<dbReference type="InterPro" id="IPR011856">
    <property type="entry name" value="tRNA_endonuc-like_dom_sf"/>
</dbReference>
<comment type="caution">
    <text evidence="11">The sequence shown here is derived from an EMBL/GenBank/DDBJ whole genome shotgun (WGS) entry which is preliminary data.</text>
</comment>
<dbReference type="PANTHER" id="PTHR11070:SF67">
    <property type="entry name" value="DNA 3'-5' HELICASE"/>
    <property type="match status" value="1"/>
</dbReference>
<comment type="catalytic activity">
    <reaction evidence="8">
        <text>ATP + H2O = ADP + phosphate + H(+)</text>
        <dbReference type="Rhea" id="RHEA:13065"/>
        <dbReference type="ChEBI" id="CHEBI:15377"/>
        <dbReference type="ChEBI" id="CHEBI:15378"/>
        <dbReference type="ChEBI" id="CHEBI:30616"/>
        <dbReference type="ChEBI" id="CHEBI:43474"/>
        <dbReference type="ChEBI" id="CHEBI:456216"/>
        <dbReference type="EC" id="5.6.2.4"/>
    </reaction>
</comment>
<keyword evidence="3 9" id="KW-0347">Helicase</keyword>
<keyword evidence="1 9" id="KW-0547">Nucleotide-binding</keyword>
<dbReference type="AlphaFoldDB" id="A0A2N3PKE0"/>
<feature type="domain" description="UvrD-like helicase ATP-binding" evidence="10">
    <location>
        <begin position="1"/>
        <end position="419"/>
    </location>
</feature>